<sequence length="106" mass="12612">RALAHREEVSGLRKYELIFVIRPDLEEEANEAVIEKFKSLIESLDGEILKLDKWGKRRLAYEVKDFREGFYVIIRFEAESKVTTELDRVMKISDDVLRHMIVREDE</sequence>
<dbReference type="GO" id="GO:0005737">
    <property type="term" value="C:cytoplasm"/>
    <property type="evidence" value="ECO:0007669"/>
    <property type="project" value="UniProtKB-ARBA"/>
</dbReference>
<keyword evidence="2" id="KW-0699">rRNA-binding</keyword>
<dbReference type="NCBIfam" id="TIGR00166">
    <property type="entry name" value="S6"/>
    <property type="match status" value="1"/>
</dbReference>
<reference evidence="10" key="1">
    <citation type="journal article" date="2015" name="MBio">
        <title>Genome-Resolved Metagenomic Analysis Reveals Roles for Candidate Phyla and Other Microbial Community Members in Biogeochemical Transformations in Oil Reservoirs.</title>
        <authorList>
            <person name="Hu P."/>
            <person name="Tom L."/>
            <person name="Singh A."/>
            <person name="Thomas B.C."/>
            <person name="Baker B.J."/>
            <person name="Piceno Y.M."/>
            <person name="Andersen G.L."/>
            <person name="Banfield J.F."/>
        </authorList>
    </citation>
    <scope>NUCLEOTIDE SEQUENCE [LARGE SCALE GENOMIC DNA]</scope>
</reference>
<evidence type="ECO:0000256" key="5">
    <source>
        <dbReference type="ARBA" id="ARBA00023274"/>
    </source>
</evidence>
<dbReference type="GO" id="GO:0070181">
    <property type="term" value="F:small ribosomal subunit rRNA binding"/>
    <property type="evidence" value="ECO:0007669"/>
    <property type="project" value="TreeGrafter"/>
</dbReference>
<dbReference type="GO" id="GO:0006412">
    <property type="term" value="P:translation"/>
    <property type="evidence" value="ECO:0007669"/>
    <property type="project" value="InterPro"/>
</dbReference>
<dbReference type="InterPro" id="IPR020814">
    <property type="entry name" value="Ribosomal_S6_plastid/chlpt"/>
</dbReference>
<accession>A0A101HU84</accession>
<dbReference type="GO" id="GO:0005840">
    <property type="term" value="C:ribosome"/>
    <property type="evidence" value="ECO:0007669"/>
    <property type="project" value="UniProtKB-KW"/>
</dbReference>
<protein>
    <recommendedName>
        <fullName evidence="7">Small ribosomal subunit protein bS6</fullName>
    </recommendedName>
    <alternativeName>
        <fullName evidence="8">30S ribosomal protein S6</fullName>
    </alternativeName>
</protein>
<evidence type="ECO:0000256" key="4">
    <source>
        <dbReference type="ARBA" id="ARBA00022980"/>
    </source>
</evidence>
<dbReference type="HAMAP" id="MF_00360">
    <property type="entry name" value="Ribosomal_bS6"/>
    <property type="match status" value="1"/>
</dbReference>
<dbReference type="PATRIC" id="fig|110500.4.peg.447"/>
<dbReference type="PANTHER" id="PTHR21011:SF1">
    <property type="entry name" value="SMALL RIBOSOMAL SUBUNIT PROTEIN BS6M"/>
    <property type="match status" value="1"/>
</dbReference>
<keyword evidence="4 9" id="KW-0689">Ribosomal protein</keyword>
<keyword evidence="3" id="KW-0694">RNA-binding</keyword>
<evidence type="ECO:0000256" key="1">
    <source>
        <dbReference type="ARBA" id="ARBA00009512"/>
    </source>
</evidence>
<comment type="function">
    <text evidence="6">Binds together with bS18 to 16S ribosomal RNA.</text>
</comment>
<dbReference type="FunFam" id="3.30.70.60:FF:000002">
    <property type="entry name" value="30S ribosomal protein S6"/>
    <property type="match status" value="1"/>
</dbReference>
<evidence type="ECO:0000256" key="8">
    <source>
        <dbReference type="ARBA" id="ARBA00035520"/>
    </source>
</evidence>
<comment type="caution">
    <text evidence="9">The sequence shown here is derived from an EMBL/GenBank/DDBJ whole genome shotgun (WGS) entry which is preliminary data.</text>
</comment>
<dbReference type="CDD" id="cd00473">
    <property type="entry name" value="bS6"/>
    <property type="match status" value="1"/>
</dbReference>
<dbReference type="Pfam" id="PF01250">
    <property type="entry name" value="Ribosomal_S6"/>
    <property type="match status" value="1"/>
</dbReference>
<organism evidence="9 10">
    <name type="scientific">Pelotomaculum thermopropionicum</name>
    <dbReference type="NCBI Taxonomy" id="110500"/>
    <lineage>
        <taxon>Bacteria</taxon>
        <taxon>Bacillati</taxon>
        <taxon>Bacillota</taxon>
        <taxon>Clostridia</taxon>
        <taxon>Eubacteriales</taxon>
        <taxon>Desulfotomaculaceae</taxon>
        <taxon>Pelotomaculum</taxon>
    </lineage>
</organism>
<dbReference type="InterPro" id="IPR000529">
    <property type="entry name" value="Ribosomal_bS6"/>
</dbReference>
<name>A0A101HU84_9FIRM</name>
<evidence type="ECO:0000256" key="6">
    <source>
        <dbReference type="ARBA" id="ARBA00035104"/>
    </source>
</evidence>
<evidence type="ECO:0000256" key="7">
    <source>
        <dbReference type="ARBA" id="ARBA00035294"/>
    </source>
</evidence>
<dbReference type="Proteomes" id="UP000054705">
    <property type="component" value="Unassembled WGS sequence"/>
</dbReference>
<dbReference type="GO" id="GO:0003735">
    <property type="term" value="F:structural constituent of ribosome"/>
    <property type="evidence" value="ECO:0007669"/>
    <property type="project" value="InterPro"/>
</dbReference>
<dbReference type="AlphaFoldDB" id="A0A101HU84"/>
<dbReference type="PANTHER" id="PTHR21011">
    <property type="entry name" value="MITOCHONDRIAL 28S RIBOSOMAL PROTEIN S6"/>
    <property type="match status" value="1"/>
</dbReference>
<evidence type="ECO:0000313" key="10">
    <source>
        <dbReference type="Proteomes" id="UP000054705"/>
    </source>
</evidence>
<dbReference type="GO" id="GO:1990904">
    <property type="term" value="C:ribonucleoprotein complex"/>
    <property type="evidence" value="ECO:0007669"/>
    <property type="project" value="UniProtKB-KW"/>
</dbReference>
<keyword evidence="5" id="KW-0687">Ribonucleoprotein</keyword>
<dbReference type="Gene3D" id="3.30.70.60">
    <property type="match status" value="1"/>
</dbReference>
<evidence type="ECO:0000256" key="3">
    <source>
        <dbReference type="ARBA" id="ARBA00022884"/>
    </source>
</evidence>
<dbReference type="EMBL" id="LGGS01000033">
    <property type="protein sequence ID" value="KUK83391.1"/>
    <property type="molecule type" value="Genomic_DNA"/>
</dbReference>
<dbReference type="InterPro" id="IPR014717">
    <property type="entry name" value="Transl_elong_EF1B/ribsomal_bS6"/>
</dbReference>
<feature type="non-terminal residue" evidence="9">
    <location>
        <position position="1"/>
    </location>
</feature>
<dbReference type="SUPFAM" id="SSF54995">
    <property type="entry name" value="Ribosomal protein S6"/>
    <property type="match status" value="1"/>
</dbReference>
<evidence type="ECO:0000256" key="2">
    <source>
        <dbReference type="ARBA" id="ARBA00022730"/>
    </source>
</evidence>
<evidence type="ECO:0000313" key="9">
    <source>
        <dbReference type="EMBL" id="KUK83391.1"/>
    </source>
</evidence>
<proteinExistence type="inferred from homology"/>
<gene>
    <name evidence="9" type="ORF">XD97_0197</name>
</gene>
<dbReference type="InterPro" id="IPR035980">
    <property type="entry name" value="Ribosomal_bS6_sf"/>
</dbReference>
<comment type="similarity">
    <text evidence="1">Belongs to the bacterial ribosomal protein bS6 family.</text>
</comment>